<keyword evidence="2" id="KW-1185">Reference proteome</keyword>
<organism evidence="1 2">
    <name type="scientific">Racocetra persica</name>
    <dbReference type="NCBI Taxonomy" id="160502"/>
    <lineage>
        <taxon>Eukaryota</taxon>
        <taxon>Fungi</taxon>
        <taxon>Fungi incertae sedis</taxon>
        <taxon>Mucoromycota</taxon>
        <taxon>Glomeromycotina</taxon>
        <taxon>Glomeromycetes</taxon>
        <taxon>Diversisporales</taxon>
        <taxon>Gigasporaceae</taxon>
        <taxon>Racocetra</taxon>
    </lineage>
</organism>
<name>A0ACA9NKK0_9GLOM</name>
<gene>
    <name evidence="1" type="ORF">RPERSI_LOCUS8281</name>
</gene>
<proteinExistence type="predicted"/>
<reference evidence="1" key="1">
    <citation type="submission" date="2021-06" db="EMBL/GenBank/DDBJ databases">
        <authorList>
            <person name="Kallberg Y."/>
            <person name="Tangrot J."/>
            <person name="Rosling A."/>
        </authorList>
    </citation>
    <scope>NUCLEOTIDE SEQUENCE</scope>
    <source>
        <strain evidence="1">MA461A</strain>
    </source>
</reference>
<accession>A0ACA9NKK0</accession>
<sequence length="63" mass="7042">CPPNDSSPTSTLAIDCWCHLSYQHVTSIYPQKRIYVPDTPFWKAAVIAICSITLALLTMRFGV</sequence>
<evidence type="ECO:0000313" key="1">
    <source>
        <dbReference type="EMBL" id="CAG8661208.1"/>
    </source>
</evidence>
<comment type="caution">
    <text evidence="1">The sequence shown here is derived from an EMBL/GenBank/DDBJ whole genome shotgun (WGS) entry which is preliminary data.</text>
</comment>
<feature type="non-terminal residue" evidence="1">
    <location>
        <position position="1"/>
    </location>
</feature>
<dbReference type="Proteomes" id="UP000789920">
    <property type="component" value="Unassembled WGS sequence"/>
</dbReference>
<evidence type="ECO:0000313" key="2">
    <source>
        <dbReference type="Proteomes" id="UP000789920"/>
    </source>
</evidence>
<dbReference type="EMBL" id="CAJVQC010014842">
    <property type="protein sequence ID" value="CAG8661208.1"/>
    <property type="molecule type" value="Genomic_DNA"/>
</dbReference>
<protein>
    <submittedName>
        <fullName evidence="1">9813_t:CDS:1</fullName>
    </submittedName>
</protein>